<keyword evidence="1" id="KW-0175">Coiled coil</keyword>
<dbReference type="EMBL" id="JAAXOM010000001">
    <property type="protein sequence ID" value="NKX86960.1"/>
    <property type="molecule type" value="Genomic_DNA"/>
</dbReference>
<evidence type="ECO:0000313" key="3">
    <source>
        <dbReference type="Proteomes" id="UP000572007"/>
    </source>
</evidence>
<dbReference type="RefSeq" id="WP_067639529.1">
    <property type="nucleotide sequence ID" value="NZ_JAAXOM010000001.1"/>
</dbReference>
<organism evidence="2 3">
    <name type="scientific">Nocardia coubleae</name>
    <dbReference type="NCBI Taxonomy" id="356147"/>
    <lineage>
        <taxon>Bacteria</taxon>
        <taxon>Bacillati</taxon>
        <taxon>Actinomycetota</taxon>
        <taxon>Actinomycetes</taxon>
        <taxon>Mycobacteriales</taxon>
        <taxon>Nocardiaceae</taxon>
        <taxon>Nocardia</taxon>
    </lineage>
</organism>
<comment type="caution">
    <text evidence="2">The sequence shown here is derived from an EMBL/GenBank/DDBJ whole genome shotgun (WGS) entry which is preliminary data.</text>
</comment>
<dbReference type="AlphaFoldDB" id="A0A846W2D0"/>
<sequence length="148" mass="15857">MTNPWQWTGSNPYYSTAFQILDLDPTAGPSVARARIAARRKRIAFDPGRFPLFGAVLTVAQVNAADEQLGSPETRLTAELLTHRPVPAESEVAELAELQQLADELDAAVARDAEAAAEAVPGVVPGLNYQVLPKLLPPALGPELHALR</sequence>
<evidence type="ECO:0000256" key="1">
    <source>
        <dbReference type="SAM" id="Coils"/>
    </source>
</evidence>
<keyword evidence="3" id="KW-1185">Reference proteome</keyword>
<protein>
    <submittedName>
        <fullName evidence="2">Uncharacterized protein</fullName>
    </submittedName>
</protein>
<reference evidence="2 3" key="1">
    <citation type="submission" date="2020-04" db="EMBL/GenBank/DDBJ databases">
        <title>MicrobeNet Type strains.</title>
        <authorList>
            <person name="Nicholson A.C."/>
        </authorList>
    </citation>
    <scope>NUCLEOTIDE SEQUENCE [LARGE SCALE GENOMIC DNA]</scope>
    <source>
        <strain evidence="2 3">DSM 44960</strain>
    </source>
</reference>
<proteinExistence type="predicted"/>
<accession>A0A846W2D0</accession>
<gene>
    <name evidence="2" type="ORF">HGA10_06495</name>
</gene>
<dbReference type="Proteomes" id="UP000572007">
    <property type="component" value="Unassembled WGS sequence"/>
</dbReference>
<name>A0A846W2D0_9NOCA</name>
<feature type="coiled-coil region" evidence="1">
    <location>
        <begin position="88"/>
        <end position="115"/>
    </location>
</feature>
<evidence type="ECO:0000313" key="2">
    <source>
        <dbReference type="EMBL" id="NKX86960.1"/>
    </source>
</evidence>